<comment type="caution">
    <text evidence="1">The sequence shown here is derived from an EMBL/GenBank/DDBJ whole genome shotgun (WGS) entry which is preliminary data.</text>
</comment>
<sequence length="121" mass="13705">MRCGTGMVNLLFYRMFLWQCPEICELPITALLYEKCSIVTKKLSSCVFCDRFRGIHSIKGRSILLVEIPFLFNPKSASSLIRDPSSCNRNSGENIVFDNKTLFGETRSEVSHFQSKSGAEI</sequence>
<evidence type="ECO:0000313" key="2">
    <source>
        <dbReference type="Proteomes" id="UP001054945"/>
    </source>
</evidence>
<organism evidence="1 2">
    <name type="scientific">Caerostris extrusa</name>
    <name type="common">Bark spider</name>
    <name type="synonym">Caerostris bankana</name>
    <dbReference type="NCBI Taxonomy" id="172846"/>
    <lineage>
        <taxon>Eukaryota</taxon>
        <taxon>Metazoa</taxon>
        <taxon>Ecdysozoa</taxon>
        <taxon>Arthropoda</taxon>
        <taxon>Chelicerata</taxon>
        <taxon>Arachnida</taxon>
        <taxon>Araneae</taxon>
        <taxon>Araneomorphae</taxon>
        <taxon>Entelegynae</taxon>
        <taxon>Araneoidea</taxon>
        <taxon>Araneidae</taxon>
        <taxon>Caerostris</taxon>
    </lineage>
</organism>
<accession>A0AAV4Q2X7</accession>
<name>A0AAV4Q2X7_CAEEX</name>
<keyword evidence="2" id="KW-1185">Reference proteome</keyword>
<evidence type="ECO:0000313" key="1">
    <source>
        <dbReference type="EMBL" id="GIY03622.1"/>
    </source>
</evidence>
<dbReference type="Proteomes" id="UP001054945">
    <property type="component" value="Unassembled WGS sequence"/>
</dbReference>
<protein>
    <submittedName>
        <fullName evidence="1">Uncharacterized protein</fullName>
    </submittedName>
</protein>
<dbReference type="EMBL" id="BPLR01005604">
    <property type="protein sequence ID" value="GIY03622.1"/>
    <property type="molecule type" value="Genomic_DNA"/>
</dbReference>
<dbReference type="AlphaFoldDB" id="A0AAV4Q2X7"/>
<proteinExistence type="predicted"/>
<reference evidence="1 2" key="1">
    <citation type="submission" date="2021-06" db="EMBL/GenBank/DDBJ databases">
        <title>Caerostris extrusa draft genome.</title>
        <authorList>
            <person name="Kono N."/>
            <person name="Arakawa K."/>
        </authorList>
    </citation>
    <scope>NUCLEOTIDE SEQUENCE [LARGE SCALE GENOMIC DNA]</scope>
</reference>
<gene>
    <name evidence="1" type="ORF">CEXT_207751</name>
</gene>